<dbReference type="PANTHER" id="PTHR13710:SF153">
    <property type="entry name" value="RECQ-LIKE DNA HELICASE BLM"/>
    <property type="match status" value="1"/>
</dbReference>
<dbReference type="GO" id="GO:0016853">
    <property type="term" value="F:isomerase activity"/>
    <property type="evidence" value="ECO:0007669"/>
    <property type="project" value="UniProtKB-KW"/>
</dbReference>
<evidence type="ECO:0008006" key="7">
    <source>
        <dbReference type="Google" id="ProtNLM"/>
    </source>
</evidence>
<feature type="non-terminal residue" evidence="5">
    <location>
        <position position="1"/>
    </location>
</feature>
<dbReference type="eggNOG" id="KOG0351">
    <property type="taxonomic scope" value="Eukaryota"/>
</dbReference>
<comment type="similarity">
    <text evidence="1">Belongs to the helicase family. RecQ subfamily.</text>
</comment>
<dbReference type="InterPro" id="IPR027417">
    <property type="entry name" value="P-loop_NTPase"/>
</dbReference>
<dbReference type="GO" id="GO:0003677">
    <property type="term" value="F:DNA binding"/>
    <property type="evidence" value="ECO:0007669"/>
    <property type="project" value="UniProtKB-KW"/>
</dbReference>
<organism evidence="5 6">
    <name type="scientific">Nematostella vectensis</name>
    <name type="common">Starlet sea anemone</name>
    <dbReference type="NCBI Taxonomy" id="45351"/>
    <lineage>
        <taxon>Eukaryota</taxon>
        <taxon>Metazoa</taxon>
        <taxon>Cnidaria</taxon>
        <taxon>Anthozoa</taxon>
        <taxon>Hexacorallia</taxon>
        <taxon>Actiniaria</taxon>
        <taxon>Edwardsiidae</taxon>
        <taxon>Nematostella</taxon>
    </lineage>
</organism>
<dbReference type="SUPFAM" id="SSF52540">
    <property type="entry name" value="P-loop containing nucleoside triphosphate hydrolases"/>
    <property type="match status" value="1"/>
</dbReference>
<feature type="non-terminal residue" evidence="5">
    <location>
        <position position="56"/>
    </location>
</feature>
<dbReference type="Proteomes" id="UP000001593">
    <property type="component" value="Unassembled WGS sequence"/>
</dbReference>
<dbReference type="PhylomeDB" id="A7RRD8"/>
<evidence type="ECO:0000313" key="5">
    <source>
        <dbReference type="EMBL" id="EDO45928.1"/>
    </source>
</evidence>
<dbReference type="HOGENOM" id="CLU_188813_1_0_1"/>
<dbReference type="Gene3D" id="3.40.50.300">
    <property type="entry name" value="P-loop containing nucleotide triphosphate hydrolases"/>
    <property type="match status" value="1"/>
</dbReference>
<dbReference type="FunFam" id="3.40.50.300:FF:006795">
    <property type="entry name" value="Predicted protein"/>
    <property type="match status" value="1"/>
</dbReference>
<dbReference type="EMBL" id="DS469531">
    <property type="protein sequence ID" value="EDO45928.1"/>
    <property type="molecule type" value="Genomic_DNA"/>
</dbReference>
<keyword evidence="4" id="KW-0539">Nucleus</keyword>
<proteinExistence type="inferred from homology"/>
<dbReference type="PANTHER" id="PTHR13710">
    <property type="entry name" value="DNA HELICASE RECQ FAMILY MEMBER"/>
    <property type="match status" value="1"/>
</dbReference>
<evidence type="ECO:0000256" key="3">
    <source>
        <dbReference type="ARBA" id="ARBA00023235"/>
    </source>
</evidence>
<dbReference type="STRING" id="45351.A7RRD8"/>
<dbReference type="AlphaFoldDB" id="A7RRD8"/>
<reference evidence="5 6" key="1">
    <citation type="journal article" date="2007" name="Science">
        <title>Sea anemone genome reveals ancestral eumetazoan gene repertoire and genomic organization.</title>
        <authorList>
            <person name="Putnam N.H."/>
            <person name="Srivastava M."/>
            <person name="Hellsten U."/>
            <person name="Dirks B."/>
            <person name="Chapman J."/>
            <person name="Salamov A."/>
            <person name="Terry A."/>
            <person name="Shapiro H."/>
            <person name="Lindquist E."/>
            <person name="Kapitonov V.V."/>
            <person name="Jurka J."/>
            <person name="Genikhovich G."/>
            <person name="Grigoriev I.V."/>
            <person name="Lucas S.M."/>
            <person name="Steele R.E."/>
            <person name="Finnerty J.R."/>
            <person name="Technau U."/>
            <person name="Martindale M.Q."/>
            <person name="Rokhsar D.S."/>
        </authorList>
    </citation>
    <scope>NUCLEOTIDE SEQUENCE [LARGE SCALE GENOMIC DNA]</scope>
    <source>
        <strain evidence="6">CH2 X CH6</strain>
    </source>
</reference>
<keyword evidence="3" id="KW-0413">Isomerase</keyword>
<sequence>LGIDQKNVRFVVPHIMPECVEHYYEEAGRAGRDGDPAVCTLYNRFEDRTKIMNSIA</sequence>
<keyword evidence="6" id="KW-1185">Reference proteome</keyword>
<gene>
    <name evidence="5" type="ORF">NEMVEDRAFT_v1g67470</name>
</gene>
<protein>
    <recommendedName>
        <fullName evidence="7">Helicase C-terminal domain-containing protein</fullName>
    </recommendedName>
</protein>
<name>A7RRD8_NEMVE</name>
<evidence type="ECO:0000256" key="4">
    <source>
        <dbReference type="ARBA" id="ARBA00023242"/>
    </source>
</evidence>
<accession>A7RRD8</accession>
<evidence type="ECO:0000256" key="1">
    <source>
        <dbReference type="ARBA" id="ARBA00005446"/>
    </source>
</evidence>
<evidence type="ECO:0000256" key="2">
    <source>
        <dbReference type="ARBA" id="ARBA00023125"/>
    </source>
</evidence>
<keyword evidence="2" id="KW-0238">DNA-binding</keyword>
<evidence type="ECO:0000313" key="6">
    <source>
        <dbReference type="Proteomes" id="UP000001593"/>
    </source>
</evidence>
<dbReference type="InParanoid" id="A7RRD8"/>